<name>A0A139A5E9_GONPJ</name>
<dbReference type="Proteomes" id="UP000070544">
    <property type="component" value="Unassembled WGS sequence"/>
</dbReference>
<dbReference type="PANTHER" id="PTHR31434:SF2">
    <property type="entry name" value="S PHASE CYCLIN A-ASSOCIATED PROTEIN IN THE ENDOPLASMIC RETICULUM"/>
    <property type="match status" value="1"/>
</dbReference>
<proteinExistence type="predicted"/>
<organism evidence="1 2">
    <name type="scientific">Gonapodya prolifera (strain JEL478)</name>
    <name type="common">Monoblepharis prolifera</name>
    <dbReference type="NCBI Taxonomy" id="1344416"/>
    <lineage>
        <taxon>Eukaryota</taxon>
        <taxon>Fungi</taxon>
        <taxon>Fungi incertae sedis</taxon>
        <taxon>Chytridiomycota</taxon>
        <taxon>Chytridiomycota incertae sedis</taxon>
        <taxon>Monoblepharidomycetes</taxon>
        <taxon>Monoblepharidales</taxon>
        <taxon>Gonapodyaceae</taxon>
        <taxon>Gonapodya</taxon>
    </lineage>
</organism>
<evidence type="ECO:0000313" key="1">
    <source>
        <dbReference type="EMBL" id="KXS11623.1"/>
    </source>
</evidence>
<protein>
    <recommendedName>
        <fullName evidence="3">DUF913-domain-containing protein</fullName>
    </recommendedName>
</protein>
<dbReference type="EMBL" id="KQ965799">
    <property type="protein sequence ID" value="KXS11623.1"/>
    <property type="molecule type" value="Genomic_DNA"/>
</dbReference>
<dbReference type="PANTHER" id="PTHR31434">
    <property type="entry name" value="S PHASE CYCLIN A-ASSOCIATED PROTEIN IN THE ENDOPLASMIC RETICULUM"/>
    <property type="match status" value="1"/>
</dbReference>
<gene>
    <name evidence="1" type="ORF">M427DRAFT_425231</name>
</gene>
<keyword evidence="2" id="KW-1185">Reference proteome</keyword>
<reference evidence="1 2" key="1">
    <citation type="journal article" date="2015" name="Genome Biol. Evol.">
        <title>Phylogenomic analyses indicate that early fungi evolved digesting cell walls of algal ancestors of land plants.</title>
        <authorList>
            <person name="Chang Y."/>
            <person name="Wang S."/>
            <person name="Sekimoto S."/>
            <person name="Aerts A.L."/>
            <person name="Choi C."/>
            <person name="Clum A."/>
            <person name="LaButti K.M."/>
            <person name="Lindquist E.A."/>
            <person name="Yee Ngan C."/>
            <person name="Ohm R.A."/>
            <person name="Salamov A.A."/>
            <person name="Grigoriev I.V."/>
            <person name="Spatafora J.W."/>
            <person name="Berbee M.L."/>
        </authorList>
    </citation>
    <scope>NUCLEOTIDE SEQUENCE [LARGE SCALE GENOMIC DNA]</scope>
    <source>
        <strain evidence="1 2">JEL478</strain>
    </source>
</reference>
<evidence type="ECO:0008006" key="3">
    <source>
        <dbReference type="Google" id="ProtNLM"/>
    </source>
</evidence>
<accession>A0A139A5E9</accession>
<dbReference type="OrthoDB" id="71500at2759"/>
<sequence length="340" mass="37775">MDPQSAKYAATRVCDFLLSSTNPTETLLADCDALLTTVAAFSSTLDVIRAAFRVPCGDFVPVKFMLEYLFSRGFVAKLRDILVVVHGPLSSSAPILLLVQTALSFLEFVTQEGIFRLWADHESGENTVVKVLQETDLAGIVTMIDSLCMFSGPSRIAATLRPQPIEIVRAGVSVMRILNSIASYHLDVIQSTLSSSLRADFLHMIVFWLSHYHTWHAGALTTISGEEECEAEALVAELLTLLGYFSLFNQENQNLLRFGTSPVILQLVCELPFRFLSDPRLADIFFPTLMAGFLNNVENKRIVEANVSPLFFQKYLAKAHNRVDAVGTFNGRFPRGSWEI</sequence>
<evidence type="ECO:0000313" key="2">
    <source>
        <dbReference type="Proteomes" id="UP000070544"/>
    </source>
</evidence>
<dbReference type="AlphaFoldDB" id="A0A139A5E9"/>